<feature type="compositionally biased region" description="Low complexity" evidence="1">
    <location>
        <begin position="38"/>
        <end position="58"/>
    </location>
</feature>
<comment type="caution">
    <text evidence="2">The sequence shown here is derived from an EMBL/GenBank/DDBJ whole genome shotgun (WGS) entry which is preliminary data.</text>
</comment>
<dbReference type="PROSITE" id="PS51257">
    <property type="entry name" value="PROKAR_LIPOPROTEIN"/>
    <property type="match status" value="1"/>
</dbReference>
<keyword evidence="3" id="KW-1185">Reference proteome</keyword>
<proteinExistence type="predicted"/>
<dbReference type="Proteomes" id="UP000479756">
    <property type="component" value="Unassembled WGS sequence"/>
</dbReference>
<gene>
    <name evidence="2" type="ORF">G3T37_05515</name>
</gene>
<reference evidence="2 3" key="1">
    <citation type="journal article" date="2014" name="Int. J. Syst. Evol. Microbiol.">
        <title>Description of Galbitalea soli gen. nov., sp. nov., and Frondihabitans sucicola sp. nov.</title>
        <authorList>
            <person name="Kim S.J."/>
            <person name="Lim J.M."/>
            <person name="Ahn J.H."/>
            <person name="Weon H.Y."/>
            <person name="Hamada M."/>
            <person name="Suzuki K."/>
            <person name="Ahn T.Y."/>
            <person name="Kwon S.W."/>
        </authorList>
    </citation>
    <scope>NUCLEOTIDE SEQUENCE [LARGE SCALE GENOMIC DNA]</scope>
    <source>
        <strain evidence="2 3">NBRC 108727</strain>
    </source>
</reference>
<sequence length="271" mass="28578">MTRTVLTFFAVAATLLALGACTSVREVYQPPMRLITPSPTATATTVPAATPSPARTAKPSPPPISRGGDVILVGGVVLPNSARTPGERNPAVTQATIGSTICVSGWTATVRPPSSVTTAIKVQQLASGYAFHGDTSTSDYEEDHLISLELGGSPSSVANLWPEPYAAREGARAKDALENRLHVLVCETRVSLLTAQKAIADNWWDAYRKYVVTTPRPVVKPQPVAPAPPTTHIVHPGAFCAVRGATGVTTTGRAMVCKTTSTDSRLRWRSA</sequence>
<evidence type="ECO:0000313" key="2">
    <source>
        <dbReference type="EMBL" id="NEM90810.1"/>
    </source>
</evidence>
<accession>A0A7C9PM98</accession>
<name>A0A7C9PM98_9MICO</name>
<evidence type="ECO:0008006" key="4">
    <source>
        <dbReference type="Google" id="ProtNLM"/>
    </source>
</evidence>
<protein>
    <recommendedName>
        <fullName evidence="4">Lipoprotein</fullName>
    </recommendedName>
</protein>
<dbReference type="RefSeq" id="WP_163472417.1">
    <property type="nucleotide sequence ID" value="NZ_JAAGWZ010000001.1"/>
</dbReference>
<feature type="region of interest" description="Disordered" evidence="1">
    <location>
        <begin position="38"/>
        <end position="65"/>
    </location>
</feature>
<organism evidence="2 3">
    <name type="scientific">Galbitalea soli</name>
    <dbReference type="NCBI Taxonomy" id="1268042"/>
    <lineage>
        <taxon>Bacteria</taxon>
        <taxon>Bacillati</taxon>
        <taxon>Actinomycetota</taxon>
        <taxon>Actinomycetes</taxon>
        <taxon>Micrococcales</taxon>
        <taxon>Microbacteriaceae</taxon>
        <taxon>Galbitalea</taxon>
    </lineage>
</organism>
<evidence type="ECO:0000313" key="3">
    <source>
        <dbReference type="Proteomes" id="UP000479756"/>
    </source>
</evidence>
<evidence type="ECO:0000256" key="1">
    <source>
        <dbReference type="SAM" id="MobiDB-lite"/>
    </source>
</evidence>
<dbReference type="EMBL" id="JAAGWZ010000001">
    <property type="protein sequence ID" value="NEM90810.1"/>
    <property type="molecule type" value="Genomic_DNA"/>
</dbReference>
<dbReference type="AlphaFoldDB" id="A0A7C9PM98"/>